<organism evidence="1 2">
    <name type="scientific">Akanthomyces muscarius</name>
    <name type="common">Entomopathogenic fungus</name>
    <name type="synonym">Lecanicillium muscarium</name>
    <dbReference type="NCBI Taxonomy" id="2231603"/>
    <lineage>
        <taxon>Eukaryota</taxon>
        <taxon>Fungi</taxon>
        <taxon>Dikarya</taxon>
        <taxon>Ascomycota</taxon>
        <taxon>Pezizomycotina</taxon>
        <taxon>Sordariomycetes</taxon>
        <taxon>Hypocreomycetidae</taxon>
        <taxon>Hypocreales</taxon>
        <taxon>Cordycipitaceae</taxon>
        <taxon>Akanthomyces</taxon>
    </lineage>
</organism>
<dbReference type="KEGG" id="amus:LMH87_006960"/>
<gene>
    <name evidence="1" type="ORF">LMH87_006960</name>
</gene>
<dbReference type="RefSeq" id="XP_056060240.1">
    <property type="nucleotide sequence ID" value="XM_056191974.1"/>
</dbReference>
<name>A0A9W8UTB5_AKAMU</name>
<dbReference type="AlphaFoldDB" id="A0A9W8UTB5"/>
<keyword evidence="2" id="KW-1185">Reference proteome</keyword>
<accession>A0A9W8UTB5</accession>
<evidence type="ECO:0000313" key="1">
    <source>
        <dbReference type="EMBL" id="KAJ4165325.1"/>
    </source>
</evidence>
<proteinExistence type="predicted"/>
<reference evidence="1" key="1">
    <citation type="journal article" date="2023" name="Access Microbiol">
        <title>De-novo genome assembly for Akanthomyces muscarius, a biocontrol agent of insect agricultural pests.</title>
        <authorList>
            <person name="Erdos Z."/>
            <person name="Studholme D.J."/>
            <person name="Raymond B."/>
            <person name="Sharma M."/>
        </authorList>
    </citation>
    <scope>NUCLEOTIDE SEQUENCE</scope>
    <source>
        <strain evidence="1">Ve6</strain>
    </source>
</reference>
<evidence type="ECO:0000313" key="2">
    <source>
        <dbReference type="Proteomes" id="UP001144673"/>
    </source>
</evidence>
<dbReference type="GeneID" id="80894119"/>
<protein>
    <submittedName>
        <fullName evidence="1">Uncharacterized protein</fullName>
    </submittedName>
</protein>
<dbReference type="Proteomes" id="UP001144673">
    <property type="component" value="Chromosome 1"/>
</dbReference>
<dbReference type="EMBL" id="JAJHUN010000001">
    <property type="protein sequence ID" value="KAJ4165325.1"/>
    <property type="molecule type" value="Genomic_DNA"/>
</dbReference>
<sequence>MILDFIGCRGLVFAACPIDYWCFLAVLLQPLHTRNKEQILKRTFNRSIADHLLREGLVDFSFSCLLVALQPARVEQCLGDLWTSTSTSSIDDSGTLFVSLRTARNLRDRKRVIL</sequence>
<comment type="caution">
    <text evidence="1">The sequence shown here is derived from an EMBL/GenBank/DDBJ whole genome shotgun (WGS) entry which is preliminary data.</text>
</comment>